<organism evidence="12 13">
    <name type="scientific">Nematocida displodere</name>
    <dbReference type="NCBI Taxonomy" id="1805483"/>
    <lineage>
        <taxon>Eukaryota</taxon>
        <taxon>Fungi</taxon>
        <taxon>Fungi incertae sedis</taxon>
        <taxon>Microsporidia</taxon>
        <taxon>Nematocida</taxon>
    </lineage>
</organism>
<keyword evidence="5" id="KW-0158">Chromosome</keyword>
<dbReference type="RefSeq" id="XP_067545135.1">
    <property type="nucleotide sequence ID" value="XM_067687427.1"/>
</dbReference>
<dbReference type="GO" id="GO:0000796">
    <property type="term" value="C:condensin complex"/>
    <property type="evidence" value="ECO:0007669"/>
    <property type="project" value="InterPro"/>
</dbReference>
<dbReference type="EMBL" id="LTDL01000014">
    <property type="protein sequence ID" value="OAG31534.1"/>
    <property type="molecule type" value="Genomic_DNA"/>
</dbReference>
<name>A0A177EHS8_9MICR</name>
<dbReference type="PANTHER" id="PTHR13108">
    <property type="entry name" value="CONDENSIN COMPLEX SUBUNIT 2"/>
    <property type="match status" value="1"/>
</dbReference>
<dbReference type="InterPro" id="IPR022816">
    <property type="entry name" value="Condensin_barren_su2"/>
</dbReference>
<comment type="subcellular location">
    <subcellularLocation>
        <location evidence="1">Chromosome</location>
    </subcellularLocation>
    <subcellularLocation>
        <location evidence="2">Cytoplasm</location>
    </subcellularLocation>
</comment>
<evidence type="ECO:0000256" key="8">
    <source>
        <dbReference type="ARBA" id="ARBA00022776"/>
    </source>
</evidence>
<comment type="caution">
    <text evidence="12">The sequence shown here is derived from an EMBL/GenBank/DDBJ whole genome shotgun (WGS) entry which is preliminary data.</text>
</comment>
<evidence type="ECO:0000256" key="11">
    <source>
        <dbReference type="SAM" id="MobiDB-lite"/>
    </source>
</evidence>
<keyword evidence="9" id="KW-0226">DNA condensation</keyword>
<dbReference type="OrthoDB" id="362021at2759"/>
<evidence type="ECO:0000256" key="7">
    <source>
        <dbReference type="ARBA" id="ARBA00022618"/>
    </source>
</evidence>
<feature type="region of interest" description="Disordered" evidence="11">
    <location>
        <begin position="374"/>
        <end position="426"/>
    </location>
</feature>
<reference evidence="12 13" key="1">
    <citation type="submission" date="2016-02" db="EMBL/GenBank/DDBJ databases">
        <title>Discovery of a natural microsporidian pathogen with a broad tissue tropism in Caenorhabditis elegans.</title>
        <authorList>
            <person name="Luallen R.J."/>
            <person name="Reinke A.W."/>
            <person name="Tong L."/>
            <person name="Botts M.R."/>
            <person name="Felix M.-A."/>
            <person name="Troemel E.R."/>
        </authorList>
    </citation>
    <scope>NUCLEOTIDE SEQUENCE [LARGE SCALE GENOMIC DNA]</scope>
    <source>
        <strain evidence="12 13">JUm2807</strain>
    </source>
</reference>
<dbReference type="GO" id="GO:0051301">
    <property type="term" value="P:cell division"/>
    <property type="evidence" value="ECO:0007669"/>
    <property type="project" value="UniProtKB-KW"/>
</dbReference>
<dbReference type="GO" id="GO:0007076">
    <property type="term" value="P:mitotic chromosome condensation"/>
    <property type="evidence" value="ECO:0007669"/>
    <property type="project" value="InterPro"/>
</dbReference>
<comment type="similarity">
    <text evidence="3">Belongs to the CND2 (condensin subunit 2) family.</text>
</comment>
<dbReference type="Proteomes" id="UP000185944">
    <property type="component" value="Unassembled WGS sequence"/>
</dbReference>
<evidence type="ECO:0000256" key="3">
    <source>
        <dbReference type="ARBA" id="ARBA00009471"/>
    </source>
</evidence>
<proteinExistence type="inferred from homology"/>
<accession>A0A177EHS8</accession>
<keyword evidence="8" id="KW-0498">Mitosis</keyword>
<keyword evidence="6" id="KW-0963">Cytoplasm</keyword>
<dbReference type="VEuPathDB" id="MicrosporidiaDB:NEDG_00009"/>
<dbReference type="GO" id="GO:0003682">
    <property type="term" value="F:chromatin binding"/>
    <property type="evidence" value="ECO:0007669"/>
    <property type="project" value="TreeGrafter"/>
</dbReference>
<evidence type="ECO:0000256" key="10">
    <source>
        <dbReference type="ARBA" id="ARBA00023306"/>
    </source>
</evidence>
<sequence length="529" mass="59821">MAEKEVAQLIKESAECKISIKNTWSSTLIDEFSNIERFKEKSTDSTNFQHASIVLDGCVRVYSTRVDSVVDEADKLMELVGRAKDTEKPKHREKIHSHPTIESNPEVLALKKRTVSADDEILEYLSRESKEGDTRGLLMHLLKWSDEKGLQVLQTGSGSGVQETGELDQPNPNTGKQVDFIHLLHTLFTNGHKKAVSPMFVNFTPDKGLEDITLPTYAYQISYDNEQMPQYVTDTFPADFDSTDQEVLPCEATEPEATEPEATRTLFAPSQGELRLSITPFGYFKGWAGPAHWKVQGRRKPSSKGKEKKKAAAIDFLKAPTTPLEYLFERDEKAVISPQQITERRKNSHTLPPDYNIKVEDLYKMFIYPGNFYHRTERPNPNTNQGPSNEQLLTPPEPLDFQDLAPGNSPDAFTPPALSPEAPFPEAPFPESLLSRRLLQSTLRKARKNNIVEIKQSLWSAIEGGERQVDKIYTEMKEKEVSVHFYLVSLLHLANEKNFTLTHTTTDTHTPPHISQLVLAPQSTPYYLP</sequence>
<dbReference type="GeneID" id="93646359"/>
<dbReference type="STRING" id="1805483.A0A177EHS8"/>
<evidence type="ECO:0000256" key="6">
    <source>
        <dbReference type="ARBA" id="ARBA00022490"/>
    </source>
</evidence>
<evidence type="ECO:0000256" key="9">
    <source>
        <dbReference type="ARBA" id="ARBA00023067"/>
    </source>
</evidence>
<keyword evidence="10" id="KW-0131">Cell cycle</keyword>
<evidence type="ECO:0000256" key="5">
    <source>
        <dbReference type="ARBA" id="ARBA00022454"/>
    </source>
</evidence>
<evidence type="ECO:0000313" key="13">
    <source>
        <dbReference type="Proteomes" id="UP000185944"/>
    </source>
</evidence>
<evidence type="ECO:0000313" key="12">
    <source>
        <dbReference type="EMBL" id="OAG31534.1"/>
    </source>
</evidence>
<evidence type="ECO:0000256" key="4">
    <source>
        <dbReference type="ARBA" id="ARBA00016065"/>
    </source>
</evidence>
<feature type="compositionally biased region" description="Polar residues" evidence="11">
    <location>
        <begin position="379"/>
        <end position="392"/>
    </location>
</feature>
<protein>
    <recommendedName>
        <fullName evidence="4">Condensin complex subunit 2</fullName>
    </recommendedName>
</protein>
<evidence type="ECO:0000256" key="2">
    <source>
        <dbReference type="ARBA" id="ARBA00004496"/>
    </source>
</evidence>
<gene>
    <name evidence="12" type="ORF">NEDG_00009</name>
</gene>
<dbReference type="GO" id="GO:0005737">
    <property type="term" value="C:cytoplasm"/>
    <property type="evidence" value="ECO:0007669"/>
    <property type="project" value="UniProtKB-SubCell"/>
</dbReference>
<evidence type="ECO:0000256" key="1">
    <source>
        <dbReference type="ARBA" id="ARBA00004286"/>
    </source>
</evidence>
<dbReference type="Pfam" id="PF05786">
    <property type="entry name" value="Cnd2"/>
    <property type="match status" value="2"/>
</dbReference>
<keyword evidence="7" id="KW-0132">Cell division</keyword>
<dbReference type="PANTHER" id="PTHR13108:SF9">
    <property type="entry name" value="CONDENSIN COMPLEX SUBUNIT 2"/>
    <property type="match status" value="1"/>
</dbReference>
<dbReference type="AlphaFoldDB" id="A0A177EHS8"/>
<keyword evidence="13" id="KW-1185">Reference proteome</keyword>